<accession>A0A2R4WYJ9</accession>
<feature type="domain" description="DUF7835" evidence="1">
    <location>
        <begin position="1"/>
        <end position="66"/>
    </location>
</feature>
<dbReference type="AlphaFoldDB" id="A0A2R4WYJ9"/>
<organism evidence="2 3">
    <name type="scientific">Halococcoides cellulosivorans</name>
    <dbReference type="NCBI Taxonomy" id="1679096"/>
    <lineage>
        <taxon>Archaea</taxon>
        <taxon>Methanobacteriati</taxon>
        <taxon>Methanobacteriota</taxon>
        <taxon>Stenosarchaea group</taxon>
        <taxon>Halobacteria</taxon>
        <taxon>Halobacteriales</taxon>
        <taxon>Haloarculaceae</taxon>
        <taxon>Halococcoides</taxon>
    </lineage>
</organism>
<name>A0A2R4WYJ9_9EURY</name>
<dbReference type="RefSeq" id="WP_108380979.1">
    <property type="nucleotide sequence ID" value="NZ_CP028858.1"/>
</dbReference>
<dbReference type="Proteomes" id="UP000244727">
    <property type="component" value="Chromosome"/>
</dbReference>
<proteinExistence type="predicted"/>
<sequence length="66" mass="7325">MATSDRRGTSLTEHCPSCADRTSHVVSVEIVTENDESSNAAFSREPYRVTQCERCGTQTKTRMNDA</sequence>
<evidence type="ECO:0000259" key="1">
    <source>
        <dbReference type="Pfam" id="PF25205"/>
    </source>
</evidence>
<dbReference type="KEGG" id="harc:HARCEL1_02225"/>
<gene>
    <name evidence="2" type="ORF">HARCEL1_02225</name>
</gene>
<evidence type="ECO:0000313" key="3">
    <source>
        <dbReference type="Proteomes" id="UP000244727"/>
    </source>
</evidence>
<protein>
    <recommendedName>
        <fullName evidence="1">DUF7835 domain-containing protein</fullName>
    </recommendedName>
</protein>
<dbReference type="Pfam" id="PF25205">
    <property type="entry name" value="DUF7835"/>
    <property type="match status" value="1"/>
</dbReference>
<dbReference type="EMBL" id="CP028858">
    <property type="protein sequence ID" value="AWB26610.1"/>
    <property type="molecule type" value="Genomic_DNA"/>
</dbReference>
<evidence type="ECO:0000313" key="2">
    <source>
        <dbReference type="EMBL" id="AWB26610.1"/>
    </source>
</evidence>
<keyword evidence="3" id="KW-1185">Reference proteome</keyword>
<dbReference type="GeneID" id="95972873"/>
<dbReference type="InterPro" id="IPR057157">
    <property type="entry name" value="DUF7835"/>
</dbReference>
<reference evidence="2 3" key="1">
    <citation type="submission" date="2018-04" db="EMBL/GenBank/DDBJ databases">
        <title>Halococcoides cellulosivorans gen. nov., sp. nov., an extremely halophilic cellulose-utilizing haloarchaeon from hypersaline lakes.</title>
        <authorList>
            <person name="Sorokin D.Y."/>
            <person name="Toshchakov S.V."/>
            <person name="Samarov N.I."/>
            <person name="Korzhenkov A."/>
            <person name="Kublanov I.V."/>
        </authorList>
    </citation>
    <scope>NUCLEOTIDE SEQUENCE [LARGE SCALE GENOMIC DNA]</scope>
    <source>
        <strain evidence="2 3">HArcel1</strain>
    </source>
</reference>